<dbReference type="SUPFAM" id="SSF54975">
    <property type="entry name" value="Acylphosphatase/BLUF domain-like"/>
    <property type="match status" value="1"/>
</dbReference>
<dbReference type="Pfam" id="PF04940">
    <property type="entry name" value="BLUF"/>
    <property type="match status" value="1"/>
</dbReference>
<dbReference type="RefSeq" id="WP_198074081.1">
    <property type="nucleotide sequence ID" value="NZ_JAEDAE010000001.1"/>
</dbReference>
<dbReference type="EMBL" id="JAEDAE010000001">
    <property type="protein sequence ID" value="MBH8556682.1"/>
    <property type="molecule type" value="Genomic_DNA"/>
</dbReference>
<dbReference type="Gene3D" id="3.30.70.100">
    <property type="match status" value="1"/>
</dbReference>
<sequence length="145" mass="16120">METLHHLVYQSSATTGLNEAELTALLAQSRTWNHGHGLTGLLLYSNGDIMQVLEGTEKEVSYIFTRIAQDARHGRVVKLSDGPIAARHFSQWSMGFKALKPEEFTHLQGYVDPAKDTYLNQPSQHADAGLHSVLASFVVDEVVRF</sequence>
<gene>
    <name evidence="2" type="ORF">I7X13_01390</name>
</gene>
<dbReference type="InterPro" id="IPR007024">
    <property type="entry name" value="BLUF_domain"/>
</dbReference>
<reference evidence="2 3" key="1">
    <citation type="submission" date="2020-12" db="EMBL/GenBank/DDBJ databases">
        <title>Hymenobacter sp.</title>
        <authorList>
            <person name="Kim M.K."/>
        </authorList>
    </citation>
    <scope>NUCLEOTIDE SEQUENCE [LARGE SCALE GENOMIC DNA]</scope>
    <source>
        <strain evidence="2 3">BT442</strain>
    </source>
</reference>
<keyword evidence="3" id="KW-1185">Reference proteome</keyword>
<dbReference type="SMART" id="SM01034">
    <property type="entry name" value="BLUF"/>
    <property type="match status" value="1"/>
</dbReference>
<accession>A0ABS0Q2B1</accession>
<name>A0ABS0Q2B1_9BACT</name>
<dbReference type="Proteomes" id="UP000625631">
    <property type="component" value="Unassembled WGS sequence"/>
</dbReference>
<comment type="caution">
    <text evidence="2">The sequence shown here is derived from an EMBL/GenBank/DDBJ whole genome shotgun (WGS) entry which is preliminary data.</text>
</comment>
<proteinExistence type="predicted"/>
<evidence type="ECO:0000259" key="1">
    <source>
        <dbReference type="PROSITE" id="PS50925"/>
    </source>
</evidence>
<evidence type="ECO:0000313" key="3">
    <source>
        <dbReference type="Proteomes" id="UP000625631"/>
    </source>
</evidence>
<dbReference type="PROSITE" id="PS50925">
    <property type="entry name" value="BLUF"/>
    <property type="match status" value="1"/>
</dbReference>
<protein>
    <submittedName>
        <fullName evidence="2">BLUF domain-containing protein</fullName>
    </submittedName>
</protein>
<organism evidence="2 3">
    <name type="scientific">Hymenobacter negativus</name>
    <dbReference type="NCBI Taxonomy" id="2795026"/>
    <lineage>
        <taxon>Bacteria</taxon>
        <taxon>Pseudomonadati</taxon>
        <taxon>Bacteroidota</taxon>
        <taxon>Cytophagia</taxon>
        <taxon>Cytophagales</taxon>
        <taxon>Hymenobacteraceae</taxon>
        <taxon>Hymenobacter</taxon>
    </lineage>
</organism>
<dbReference type="InterPro" id="IPR036046">
    <property type="entry name" value="Acylphosphatase-like_dom_sf"/>
</dbReference>
<evidence type="ECO:0000313" key="2">
    <source>
        <dbReference type="EMBL" id="MBH8556682.1"/>
    </source>
</evidence>
<feature type="domain" description="BLUF" evidence="1">
    <location>
        <begin position="4"/>
        <end position="95"/>
    </location>
</feature>